<keyword evidence="7" id="KW-0418">Kinase</keyword>
<keyword evidence="9" id="KW-0829">Tyrosine-protein kinase</keyword>
<dbReference type="PANTHER" id="PTHR46392:SF1">
    <property type="entry name" value="DUAL SERINE_THREONINE AND TYROSINE PROTEIN KINASE"/>
    <property type="match status" value="1"/>
</dbReference>
<gene>
    <name evidence="18" type="ORF">R5R35_002631</name>
</gene>
<evidence type="ECO:0000259" key="17">
    <source>
        <dbReference type="PROSITE" id="PS50011"/>
    </source>
</evidence>
<keyword evidence="4" id="KW-0723">Serine/threonine-protein kinase</keyword>
<keyword evidence="3" id="KW-0963">Cytoplasm</keyword>
<dbReference type="GO" id="GO:0044344">
    <property type="term" value="P:cellular response to fibroblast growth factor stimulus"/>
    <property type="evidence" value="ECO:0007669"/>
    <property type="project" value="TreeGrafter"/>
</dbReference>
<evidence type="ECO:0000256" key="15">
    <source>
        <dbReference type="ARBA" id="ARBA00051680"/>
    </source>
</evidence>
<comment type="subcellular location">
    <subcellularLocation>
        <location evidence="1">Cytoplasm</location>
    </subcellularLocation>
</comment>
<dbReference type="Pfam" id="PF00069">
    <property type="entry name" value="Pkinase"/>
    <property type="match status" value="1"/>
</dbReference>
<dbReference type="GO" id="GO:0004674">
    <property type="term" value="F:protein serine/threonine kinase activity"/>
    <property type="evidence" value="ECO:0007669"/>
    <property type="project" value="UniProtKB-KW"/>
</dbReference>
<dbReference type="SMART" id="SM00220">
    <property type="entry name" value="S_TKc"/>
    <property type="match status" value="1"/>
</dbReference>
<accession>A0AAN9YZ61</accession>
<dbReference type="InterPro" id="IPR011009">
    <property type="entry name" value="Kinase-like_dom_sf"/>
</dbReference>
<evidence type="ECO:0000313" key="18">
    <source>
        <dbReference type="EMBL" id="KAK7790161.1"/>
    </source>
</evidence>
<dbReference type="InterPro" id="IPR017441">
    <property type="entry name" value="Protein_kinase_ATP_BS"/>
</dbReference>
<comment type="catalytic activity">
    <reaction evidence="13">
        <text>L-seryl-[protein] + ATP = O-phospho-L-seryl-[protein] + ADP + H(+)</text>
        <dbReference type="Rhea" id="RHEA:17989"/>
        <dbReference type="Rhea" id="RHEA-COMP:9863"/>
        <dbReference type="Rhea" id="RHEA-COMP:11604"/>
        <dbReference type="ChEBI" id="CHEBI:15378"/>
        <dbReference type="ChEBI" id="CHEBI:29999"/>
        <dbReference type="ChEBI" id="CHEBI:30616"/>
        <dbReference type="ChEBI" id="CHEBI:83421"/>
        <dbReference type="ChEBI" id="CHEBI:456216"/>
        <dbReference type="EC" id="2.7.12.1"/>
    </reaction>
</comment>
<evidence type="ECO:0000256" key="8">
    <source>
        <dbReference type="ARBA" id="ARBA00022840"/>
    </source>
</evidence>
<dbReference type="Gene3D" id="1.10.510.10">
    <property type="entry name" value="Transferase(Phosphotransferase) domain 1"/>
    <property type="match status" value="1"/>
</dbReference>
<evidence type="ECO:0000256" key="13">
    <source>
        <dbReference type="ARBA" id="ARBA00049003"/>
    </source>
</evidence>
<protein>
    <recommendedName>
        <fullName evidence="10">Dual serine/threonine and tyrosine protein kinase</fullName>
        <ecNumber evidence="2">2.7.12.1</ecNumber>
    </recommendedName>
    <alternativeName>
        <fullName evidence="12">Dusty protein kinase</fullName>
    </alternativeName>
    <alternativeName>
        <fullName evidence="11">Receptor-interacting serine/threonine-protein kinase 5</fullName>
    </alternativeName>
</protein>
<dbReference type="PROSITE" id="PS00107">
    <property type="entry name" value="PROTEIN_KINASE_ATP"/>
    <property type="match status" value="1"/>
</dbReference>
<comment type="catalytic activity">
    <reaction evidence="15">
        <text>L-tyrosyl-[protein] + ATP = O-phospho-L-tyrosyl-[protein] + ADP + H(+)</text>
        <dbReference type="Rhea" id="RHEA:10596"/>
        <dbReference type="Rhea" id="RHEA-COMP:10136"/>
        <dbReference type="Rhea" id="RHEA-COMP:20101"/>
        <dbReference type="ChEBI" id="CHEBI:15378"/>
        <dbReference type="ChEBI" id="CHEBI:30616"/>
        <dbReference type="ChEBI" id="CHEBI:46858"/>
        <dbReference type="ChEBI" id="CHEBI:61978"/>
        <dbReference type="ChEBI" id="CHEBI:456216"/>
        <dbReference type="EC" id="2.7.12.1"/>
    </reaction>
</comment>
<dbReference type="PROSITE" id="PS00108">
    <property type="entry name" value="PROTEIN_KINASE_ST"/>
    <property type="match status" value="1"/>
</dbReference>
<comment type="catalytic activity">
    <reaction evidence="14">
        <text>L-threonyl-[protein] + ATP = O-phospho-L-threonyl-[protein] + ADP + H(+)</text>
        <dbReference type="Rhea" id="RHEA:46608"/>
        <dbReference type="Rhea" id="RHEA-COMP:11060"/>
        <dbReference type="Rhea" id="RHEA-COMP:11605"/>
        <dbReference type="ChEBI" id="CHEBI:15378"/>
        <dbReference type="ChEBI" id="CHEBI:30013"/>
        <dbReference type="ChEBI" id="CHEBI:30616"/>
        <dbReference type="ChEBI" id="CHEBI:61977"/>
        <dbReference type="ChEBI" id="CHEBI:456216"/>
        <dbReference type="EC" id="2.7.12.1"/>
    </reaction>
</comment>
<dbReference type="GO" id="GO:0070374">
    <property type="term" value="P:positive regulation of ERK1 and ERK2 cascade"/>
    <property type="evidence" value="ECO:0007669"/>
    <property type="project" value="TreeGrafter"/>
</dbReference>
<evidence type="ECO:0000256" key="12">
    <source>
        <dbReference type="ARBA" id="ARBA00042638"/>
    </source>
</evidence>
<evidence type="ECO:0000256" key="4">
    <source>
        <dbReference type="ARBA" id="ARBA00022527"/>
    </source>
</evidence>
<dbReference type="PROSITE" id="PS50011">
    <property type="entry name" value="PROTEIN_KINASE_DOM"/>
    <property type="match status" value="1"/>
</dbReference>
<comment type="caution">
    <text evidence="18">The sequence shown here is derived from an EMBL/GenBank/DDBJ whole genome shotgun (WGS) entry which is preliminary data.</text>
</comment>
<dbReference type="EMBL" id="JAZDUA010000658">
    <property type="protein sequence ID" value="KAK7790161.1"/>
    <property type="molecule type" value="Genomic_DNA"/>
</dbReference>
<reference evidence="18 19" key="1">
    <citation type="submission" date="2024-03" db="EMBL/GenBank/DDBJ databases">
        <title>The genome assembly and annotation of the cricket Gryllus longicercus Weissman &amp; Gray.</title>
        <authorList>
            <person name="Szrajer S."/>
            <person name="Gray D."/>
            <person name="Ylla G."/>
        </authorList>
    </citation>
    <scope>NUCLEOTIDE SEQUENCE [LARGE SCALE GENOMIC DNA]</scope>
    <source>
        <strain evidence="18">DAG 2021-001</strain>
        <tissue evidence="18">Whole body minus gut</tissue>
    </source>
</reference>
<evidence type="ECO:0000256" key="3">
    <source>
        <dbReference type="ARBA" id="ARBA00022490"/>
    </source>
</evidence>
<feature type="domain" description="Protein kinase" evidence="17">
    <location>
        <begin position="643"/>
        <end position="905"/>
    </location>
</feature>
<keyword evidence="19" id="KW-1185">Reference proteome</keyword>
<dbReference type="EC" id="2.7.12.1" evidence="2"/>
<dbReference type="GO" id="GO:0004713">
    <property type="term" value="F:protein tyrosine kinase activity"/>
    <property type="evidence" value="ECO:0007669"/>
    <property type="project" value="UniProtKB-KW"/>
</dbReference>
<name>A0AAN9YZ61_9ORTH</name>
<evidence type="ECO:0000256" key="2">
    <source>
        <dbReference type="ARBA" id="ARBA00013203"/>
    </source>
</evidence>
<dbReference type="AlphaFoldDB" id="A0AAN9YZ61"/>
<evidence type="ECO:0000256" key="7">
    <source>
        <dbReference type="ARBA" id="ARBA00022777"/>
    </source>
</evidence>
<evidence type="ECO:0000256" key="6">
    <source>
        <dbReference type="ARBA" id="ARBA00022741"/>
    </source>
</evidence>
<dbReference type="GO" id="GO:0005737">
    <property type="term" value="C:cytoplasm"/>
    <property type="evidence" value="ECO:0007669"/>
    <property type="project" value="UniProtKB-SubCell"/>
</dbReference>
<evidence type="ECO:0000256" key="16">
    <source>
        <dbReference type="PROSITE-ProRule" id="PRU10141"/>
    </source>
</evidence>
<evidence type="ECO:0000256" key="5">
    <source>
        <dbReference type="ARBA" id="ARBA00022679"/>
    </source>
</evidence>
<dbReference type="InterPro" id="IPR008271">
    <property type="entry name" value="Ser/Thr_kinase_AS"/>
</dbReference>
<dbReference type="GO" id="GO:0004712">
    <property type="term" value="F:protein serine/threonine/tyrosine kinase activity"/>
    <property type="evidence" value="ECO:0007669"/>
    <property type="project" value="UniProtKB-EC"/>
</dbReference>
<evidence type="ECO:0000256" key="10">
    <source>
        <dbReference type="ARBA" id="ARBA00040421"/>
    </source>
</evidence>
<dbReference type="Proteomes" id="UP001378592">
    <property type="component" value="Unassembled WGS sequence"/>
</dbReference>
<evidence type="ECO:0000256" key="1">
    <source>
        <dbReference type="ARBA" id="ARBA00004496"/>
    </source>
</evidence>
<sequence length="910" mass="103986">MNASLAQEFRKFSRNCHHLKQILRETQHILSEINETNVYCGENFQDQVLNARIVKKLEGILDCDPALIVLGHNFQARSVVINSLLNETLLPSSSECQQWIQISYGLANTITTCDGFAGITDKSVDSLGVTVSEKYFKIPNASEASSEHPTVLEIQLSHPLLRDRVKIITPPDGTSFIPSNFYNILQCELSKLLPILIFAFGEELLTEENIEELRELKERCPDFPVIFIRTLGCWPPKELEKNDKVLMENIQKDVPKYFSGHELFRDTLCDRSSPRKSTDRQLLALFHQLTSLGYLPLHSPKKGSPVTQTHCEEHSCRTDFIESLSKLDYMITFIRRCFQSYLIEAANILSDVISQCLQQFILSAYDMAREIQITPLRIQYAQEKEAELFRNLIMTASQKQQEIRKLIETTVTDMRNDLMEKVHNYSYSGVTVSDTAKVRTREEVRVATSEIHNLVLSELSSAVTSQLVMSVHCFQEIYFGTLQRCLESLERNCQNYDGNFLASVALKQTLSAAYNLKLNATSSSSFLHSFLDRLRKLLHSLQLPWTSPPCLDASWRKHVASEMLDSLNASQLAKTITTQFREKVKASHEAFRLAIVSLEDHYSSYLERTEEQRVAIRKYHAPKLARLALESMSVCDMIRYGLPKLGKELGRGQYGVVFMCESWGGVGPCAVKSVVPPDDKHWNDLAMEFFCTRRIPEHRHIVQIRGSVVDITYGEGVMPSVLLVMDRLSRDLYSGIRSGLTWLERLQIAIDVAEGLRFIHSQGLVHRDIKLKNVLLDSSNRAKITDFGFCIPEAMMSGSIVGTPIHMAPELLSGHYNSSVDVYAFGILFWYLCAGHVKIPYTFERFQNKEQLWTSVRRGIRPERLPSFDDKCWELMELCWATEPFKRPLLGYVLPQLEVIREDYIKLGFK</sequence>
<dbReference type="GO" id="GO:0005524">
    <property type="term" value="F:ATP binding"/>
    <property type="evidence" value="ECO:0007669"/>
    <property type="project" value="UniProtKB-UniRule"/>
</dbReference>
<dbReference type="InterPro" id="IPR000719">
    <property type="entry name" value="Prot_kinase_dom"/>
</dbReference>
<dbReference type="PANTHER" id="PTHR46392">
    <property type="entry name" value="DUAL SERINE/THREONINE AND TYROSINE PROTEIN KINASE"/>
    <property type="match status" value="1"/>
</dbReference>
<dbReference type="SUPFAM" id="SSF56112">
    <property type="entry name" value="Protein kinase-like (PK-like)"/>
    <property type="match status" value="1"/>
</dbReference>
<keyword evidence="5" id="KW-0808">Transferase</keyword>
<dbReference type="GO" id="GO:0043066">
    <property type="term" value="P:negative regulation of apoptotic process"/>
    <property type="evidence" value="ECO:0007669"/>
    <property type="project" value="TreeGrafter"/>
</dbReference>
<keyword evidence="6 16" id="KW-0547">Nucleotide-binding</keyword>
<keyword evidence="8 16" id="KW-0067">ATP-binding</keyword>
<proteinExistence type="predicted"/>
<evidence type="ECO:0000256" key="14">
    <source>
        <dbReference type="ARBA" id="ARBA00049308"/>
    </source>
</evidence>
<organism evidence="18 19">
    <name type="scientific">Gryllus longicercus</name>
    <dbReference type="NCBI Taxonomy" id="2509291"/>
    <lineage>
        <taxon>Eukaryota</taxon>
        <taxon>Metazoa</taxon>
        <taxon>Ecdysozoa</taxon>
        <taxon>Arthropoda</taxon>
        <taxon>Hexapoda</taxon>
        <taxon>Insecta</taxon>
        <taxon>Pterygota</taxon>
        <taxon>Neoptera</taxon>
        <taxon>Polyneoptera</taxon>
        <taxon>Orthoptera</taxon>
        <taxon>Ensifera</taxon>
        <taxon>Gryllidea</taxon>
        <taxon>Grylloidea</taxon>
        <taxon>Gryllidae</taxon>
        <taxon>Gryllinae</taxon>
        <taxon>Gryllus</taxon>
    </lineage>
</organism>
<evidence type="ECO:0000313" key="19">
    <source>
        <dbReference type="Proteomes" id="UP001378592"/>
    </source>
</evidence>
<dbReference type="InterPro" id="IPR051302">
    <property type="entry name" value="Dual_SerThr-Tyr_Kinase"/>
</dbReference>
<feature type="binding site" evidence="16">
    <location>
        <position position="672"/>
    </location>
    <ligand>
        <name>ATP</name>
        <dbReference type="ChEBI" id="CHEBI:30616"/>
    </ligand>
</feature>
<evidence type="ECO:0000256" key="9">
    <source>
        <dbReference type="ARBA" id="ARBA00023137"/>
    </source>
</evidence>
<dbReference type="GO" id="GO:0045743">
    <property type="term" value="P:positive regulation of fibroblast growth factor receptor signaling pathway"/>
    <property type="evidence" value="ECO:0007669"/>
    <property type="project" value="TreeGrafter"/>
</dbReference>
<evidence type="ECO:0000256" key="11">
    <source>
        <dbReference type="ARBA" id="ARBA00041268"/>
    </source>
</evidence>